<organism evidence="1 2">
    <name type="scientific">Calocera cornea HHB12733</name>
    <dbReference type="NCBI Taxonomy" id="1353952"/>
    <lineage>
        <taxon>Eukaryota</taxon>
        <taxon>Fungi</taxon>
        <taxon>Dikarya</taxon>
        <taxon>Basidiomycota</taxon>
        <taxon>Agaricomycotina</taxon>
        <taxon>Dacrymycetes</taxon>
        <taxon>Dacrymycetales</taxon>
        <taxon>Dacrymycetaceae</taxon>
        <taxon>Calocera</taxon>
    </lineage>
</organism>
<dbReference type="STRING" id="1353952.A0A165GD88"/>
<reference evidence="1 2" key="1">
    <citation type="journal article" date="2016" name="Mol. Biol. Evol.">
        <title>Comparative Genomics of Early-Diverging Mushroom-Forming Fungi Provides Insights into the Origins of Lignocellulose Decay Capabilities.</title>
        <authorList>
            <person name="Nagy L.G."/>
            <person name="Riley R."/>
            <person name="Tritt A."/>
            <person name="Adam C."/>
            <person name="Daum C."/>
            <person name="Floudas D."/>
            <person name="Sun H."/>
            <person name="Yadav J.S."/>
            <person name="Pangilinan J."/>
            <person name="Larsson K.H."/>
            <person name="Matsuura K."/>
            <person name="Barry K."/>
            <person name="Labutti K."/>
            <person name="Kuo R."/>
            <person name="Ohm R.A."/>
            <person name="Bhattacharya S.S."/>
            <person name="Shirouzu T."/>
            <person name="Yoshinaga Y."/>
            <person name="Martin F.M."/>
            <person name="Grigoriev I.V."/>
            <person name="Hibbett D.S."/>
        </authorList>
    </citation>
    <scope>NUCLEOTIDE SEQUENCE [LARGE SCALE GENOMIC DNA]</scope>
    <source>
        <strain evidence="1 2">HHB12733</strain>
    </source>
</reference>
<dbReference type="AlphaFoldDB" id="A0A165GD88"/>
<evidence type="ECO:0000313" key="1">
    <source>
        <dbReference type="EMBL" id="KZT57921.1"/>
    </source>
</evidence>
<proteinExistence type="predicted"/>
<keyword evidence="2" id="KW-1185">Reference proteome</keyword>
<accession>A0A165GD88</accession>
<evidence type="ECO:0008006" key="3">
    <source>
        <dbReference type="Google" id="ProtNLM"/>
    </source>
</evidence>
<sequence length="303" mass="33693">MGLDSVPLLDSREPEDMKEWVGLMELWLEAKEVDDAKQVLKVQAGLREPDLVAWYCLEKPTYQAVTFANWAEELIAYVTPTNYLDDLLDDLHTRKQSSTQDVDTYICDLRSDNNHLDSANRLKDNQLCTIICSGVKEDLHACLCLDPTLCATATFKDLASGLAKLKEVLNLDNERIKAATSHHYKREQKRTQTTTTAVQTCTSHSNTCGSTPAASTIPYPSKLTELECKLADLMQTANFATAEEAKKVARKDTEWDTHGQPQPAHKSAVVKVKVEACTHSSKTKATKGISKTLEAPCHTLQQL</sequence>
<protein>
    <recommendedName>
        <fullName evidence="3">Retrotransposon gag domain-containing protein</fullName>
    </recommendedName>
</protein>
<gene>
    <name evidence="1" type="ORF">CALCODRAFT_482776</name>
</gene>
<dbReference type="Proteomes" id="UP000076842">
    <property type="component" value="Unassembled WGS sequence"/>
</dbReference>
<evidence type="ECO:0000313" key="2">
    <source>
        <dbReference type="Proteomes" id="UP000076842"/>
    </source>
</evidence>
<dbReference type="EMBL" id="KV423957">
    <property type="protein sequence ID" value="KZT57921.1"/>
    <property type="molecule type" value="Genomic_DNA"/>
</dbReference>
<name>A0A165GD88_9BASI</name>
<dbReference type="InParanoid" id="A0A165GD88"/>
<dbReference type="OrthoDB" id="3383563at2759"/>